<accession>A0ABZ3IR88</accession>
<sequence length="403" mass="43654">MKHTSRRKSAKRRCKRLVAALAGAAVVTSAMLPGLPLSHAHAAENTAITAPSPGTEANPPTEGQQDNNKETTQENAVNHDRDKERPGEQQSSPVAAVKAAAAAYGFDARYDSFSLQWNSSTEAVVMVRTDKGKTFKVRLSKTAGDWKINSVTEVVTGGHGDGVIHLGDPVEVVKDNASTFGFDAYDDSFTLLSNAGGKAIVQVKTSGQTFKVDLERSGSNWIITTIRGIGNSNYPATYRPASLYGYRTPGAATAPVTTVTNKTLYNNNIFADWTWHESAYPADMKVGVLLFKPESADIADIPGIIVDKVEPIDFSRQLVLYAHIGSVASKGYGIGIENVVQTGNDLTVTIRTKSPLENHRLSPTIDNDVISLDRLTLNFDNPIHIQFVDQKGTTLSNYTLYRK</sequence>
<proteinExistence type="predicted"/>
<gene>
    <name evidence="3" type="ORF">SPSIL_044170</name>
</gene>
<keyword evidence="2" id="KW-0732">Signal</keyword>
<feature type="chain" id="PRO_5046606909" description="PrcB C-terminal domain-containing protein" evidence="2">
    <location>
        <begin position="43"/>
        <end position="403"/>
    </location>
</feature>
<dbReference type="RefSeq" id="WP_094603990.1">
    <property type="nucleotide sequence ID" value="NZ_CP155573.1"/>
</dbReference>
<evidence type="ECO:0000256" key="1">
    <source>
        <dbReference type="SAM" id="MobiDB-lite"/>
    </source>
</evidence>
<evidence type="ECO:0000256" key="2">
    <source>
        <dbReference type="SAM" id="SignalP"/>
    </source>
</evidence>
<name>A0ABZ3IR88_9FIRM</name>
<feature type="compositionally biased region" description="Basic and acidic residues" evidence="1">
    <location>
        <begin position="67"/>
        <end position="87"/>
    </location>
</feature>
<feature type="region of interest" description="Disordered" evidence="1">
    <location>
        <begin position="49"/>
        <end position="94"/>
    </location>
</feature>
<protein>
    <recommendedName>
        <fullName evidence="5">PrcB C-terminal domain-containing protein</fullName>
    </recommendedName>
</protein>
<dbReference type="EMBL" id="CP155573">
    <property type="protein sequence ID" value="XFO68197.1"/>
    <property type="molecule type" value="Genomic_DNA"/>
</dbReference>
<reference evidence="3" key="1">
    <citation type="submission" date="2024-05" db="EMBL/GenBank/DDBJ databases">
        <title>Isolation and characterization of Sporomusa carbonis sp. nov., a carboxydotrophic hydrogenogen in the genus of Sporomusa isolated from a charcoal burning pile.</title>
        <authorList>
            <person name="Boeer T."/>
            <person name="Rosenbaum F."/>
            <person name="Eysell L."/>
            <person name="Mueller V."/>
            <person name="Daniel R."/>
            <person name="Poehlein A."/>
        </authorList>
    </citation>
    <scope>NUCLEOTIDE SEQUENCE [LARGE SCALE GENOMIC DNA]</scope>
    <source>
        <strain evidence="3">DSM 10669</strain>
    </source>
</reference>
<evidence type="ECO:0008006" key="5">
    <source>
        <dbReference type="Google" id="ProtNLM"/>
    </source>
</evidence>
<dbReference type="Proteomes" id="UP000216752">
    <property type="component" value="Chromosome"/>
</dbReference>
<evidence type="ECO:0000313" key="4">
    <source>
        <dbReference type="Proteomes" id="UP000216752"/>
    </source>
</evidence>
<organism evidence="3 4">
    <name type="scientific">Sporomusa silvacetica DSM 10669</name>
    <dbReference type="NCBI Taxonomy" id="1123289"/>
    <lineage>
        <taxon>Bacteria</taxon>
        <taxon>Bacillati</taxon>
        <taxon>Bacillota</taxon>
        <taxon>Negativicutes</taxon>
        <taxon>Selenomonadales</taxon>
        <taxon>Sporomusaceae</taxon>
        <taxon>Sporomusa</taxon>
    </lineage>
</organism>
<keyword evidence="4" id="KW-1185">Reference proteome</keyword>
<feature type="signal peptide" evidence="2">
    <location>
        <begin position="1"/>
        <end position="42"/>
    </location>
</feature>
<evidence type="ECO:0000313" key="3">
    <source>
        <dbReference type="EMBL" id="XFO68197.1"/>
    </source>
</evidence>